<dbReference type="EMBL" id="AP012273">
    <property type="protein sequence ID" value="BAO43857.1"/>
    <property type="molecule type" value="Genomic_DNA"/>
</dbReference>
<feature type="transmembrane region" description="Helical" evidence="1">
    <location>
        <begin position="77"/>
        <end position="97"/>
    </location>
</feature>
<feature type="transmembrane region" description="Helical" evidence="1">
    <location>
        <begin position="252"/>
        <end position="270"/>
    </location>
</feature>
<feature type="transmembrane region" description="Helical" evidence="1">
    <location>
        <begin position="37"/>
        <end position="65"/>
    </location>
</feature>
<reference evidence="2 3" key="1">
    <citation type="journal article" date="2014" name="PLoS ONE">
        <title>Physiological and genomic features of a novel sulfur-oxidizing gammaproteobacterium belonging to a previously uncultivated symbiotic lineage isolated from a hydrothermal vent.</title>
        <authorList>
            <person name="Nunoura T."/>
            <person name="Takaki Y."/>
            <person name="Kazama H."/>
            <person name="Kakuta J."/>
            <person name="Shimamura S."/>
            <person name="Makita H."/>
            <person name="Hirai M."/>
            <person name="Miyazaki M."/>
            <person name="Takai K."/>
        </authorList>
    </citation>
    <scope>NUCLEOTIDE SEQUENCE [LARGE SCALE GENOMIC DNA]</scope>
    <source>
        <strain evidence="2 3">Hiromi1</strain>
    </source>
</reference>
<feature type="transmembrane region" description="Helical" evidence="1">
    <location>
        <begin position="228"/>
        <end position="246"/>
    </location>
</feature>
<feature type="transmembrane region" description="Helical" evidence="1">
    <location>
        <begin position="161"/>
        <end position="181"/>
    </location>
</feature>
<evidence type="ECO:0000313" key="2">
    <source>
        <dbReference type="EMBL" id="BAO43857.1"/>
    </source>
</evidence>
<feature type="transmembrane region" description="Helical" evidence="1">
    <location>
        <begin position="369"/>
        <end position="389"/>
    </location>
</feature>
<proteinExistence type="predicted"/>
<dbReference type="Proteomes" id="UP000031631">
    <property type="component" value="Chromosome"/>
</dbReference>
<name>A0A7U6GHT0_9GAMM</name>
<keyword evidence="1" id="KW-1133">Transmembrane helix</keyword>
<feature type="transmembrane region" description="Helical" evidence="1">
    <location>
        <begin position="324"/>
        <end position="357"/>
    </location>
</feature>
<evidence type="ECO:0000313" key="3">
    <source>
        <dbReference type="Proteomes" id="UP000031631"/>
    </source>
</evidence>
<dbReference type="KEGG" id="tbn:TBH_C0924"/>
<feature type="transmembrane region" description="Helical" evidence="1">
    <location>
        <begin position="187"/>
        <end position="207"/>
    </location>
</feature>
<feature type="transmembrane region" description="Helical" evidence="1">
    <location>
        <begin position="117"/>
        <end position="140"/>
    </location>
</feature>
<keyword evidence="1" id="KW-0812">Transmembrane</keyword>
<evidence type="ECO:0000256" key="1">
    <source>
        <dbReference type="SAM" id="Phobius"/>
    </source>
</evidence>
<keyword evidence="3" id="KW-1185">Reference proteome</keyword>
<accession>A0A7U6GHT0</accession>
<sequence>MMAGLGGWCLLGLACLAVAHAVLPAVPLWMPVSLGWVALILLAPRLCSLQGLQFLILLIGGCLAGGIAWHRGQSPDIIRLLGANTGLVALLVGVSFLRLVSLPREGHEAAAPVGRRAFAQTLLGTHLFSAVINLSALFIVADRLMRQNQDRKIVLAPLARAFSAAAFWSPFFAAMGVALTYAPDAHVGVLIAQGIPLAIISLGWTYWQFSRTAPEVWEEYRGYPLRYEALWLPILLVIGVVLLHLVFPAVSIILLVAGLALFMSAIMLWFRQPGMAMAEWTGHVTRGLPRMSGELALFLAAGVFATGLGQLFEVYASSLLLSAFSLWVALLLLAVMVALAVLGVHPVISISVAGVWLASLHVDSNFLGTLFLCVWAVGVASAPLSGMNLALASRYGIRAGSILRWQGSYVAFMLLAIVPLLGFYYWIWEVSA</sequence>
<feature type="transmembrane region" description="Helical" evidence="1">
    <location>
        <begin position="409"/>
        <end position="428"/>
    </location>
</feature>
<protein>
    <submittedName>
        <fullName evidence="2">Uncharacterized protein</fullName>
    </submittedName>
</protein>
<gene>
    <name evidence="2" type="ORF">TBH_C0924</name>
</gene>
<dbReference type="AlphaFoldDB" id="A0A7U6GHT0"/>
<keyword evidence="1" id="KW-0472">Membrane</keyword>
<organism evidence="2 3">
    <name type="scientific">Thiolapillus brandeum</name>
    <dbReference type="NCBI Taxonomy" id="1076588"/>
    <lineage>
        <taxon>Bacteria</taxon>
        <taxon>Pseudomonadati</taxon>
        <taxon>Pseudomonadota</taxon>
        <taxon>Gammaproteobacteria</taxon>
        <taxon>Chromatiales</taxon>
        <taxon>Sedimenticolaceae</taxon>
        <taxon>Thiolapillus</taxon>
    </lineage>
</organism>
<feature type="transmembrane region" description="Helical" evidence="1">
    <location>
        <begin position="291"/>
        <end position="312"/>
    </location>
</feature>